<reference evidence="1" key="1">
    <citation type="submission" date="2014-11" db="EMBL/GenBank/DDBJ databases">
        <authorList>
            <person name="Amaro Gonzalez C."/>
        </authorList>
    </citation>
    <scope>NUCLEOTIDE SEQUENCE</scope>
</reference>
<evidence type="ECO:0000313" key="1">
    <source>
        <dbReference type="EMBL" id="JAH36505.1"/>
    </source>
</evidence>
<name>A0A0E9S763_ANGAN</name>
<organism evidence="1">
    <name type="scientific">Anguilla anguilla</name>
    <name type="common">European freshwater eel</name>
    <name type="synonym">Muraena anguilla</name>
    <dbReference type="NCBI Taxonomy" id="7936"/>
    <lineage>
        <taxon>Eukaryota</taxon>
        <taxon>Metazoa</taxon>
        <taxon>Chordata</taxon>
        <taxon>Craniata</taxon>
        <taxon>Vertebrata</taxon>
        <taxon>Euteleostomi</taxon>
        <taxon>Actinopterygii</taxon>
        <taxon>Neopterygii</taxon>
        <taxon>Teleostei</taxon>
        <taxon>Anguilliformes</taxon>
        <taxon>Anguillidae</taxon>
        <taxon>Anguilla</taxon>
    </lineage>
</organism>
<accession>A0A0E9S763</accession>
<reference evidence="1" key="2">
    <citation type="journal article" date="2015" name="Fish Shellfish Immunol.">
        <title>Early steps in the European eel (Anguilla anguilla)-Vibrio vulnificus interaction in the gills: Role of the RtxA13 toxin.</title>
        <authorList>
            <person name="Callol A."/>
            <person name="Pajuelo D."/>
            <person name="Ebbesson L."/>
            <person name="Teles M."/>
            <person name="MacKenzie S."/>
            <person name="Amaro C."/>
        </authorList>
    </citation>
    <scope>NUCLEOTIDE SEQUENCE</scope>
</reference>
<sequence>MCYIHFWGCSALNTKIFNVDIKGLIPTLTP</sequence>
<dbReference type="EMBL" id="GBXM01072072">
    <property type="protein sequence ID" value="JAH36505.1"/>
    <property type="molecule type" value="Transcribed_RNA"/>
</dbReference>
<proteinExistence type="predicted"/>
<dbReference type="AlphaFoldDB" id="A0A0E9S763"/>
<protein>
    <submittedName>
        <fullName evidence="1">Uncharacterized protein</fullName>
    </submittedName>
</protein>